<dbReference type="Proteomes" id="UP000013776">
    <property type="component" value="Unassembled WGS sequence"/>
</dbReference>
<protein>
    <submittedName>
        <fullName evidence="1">Uncharacterized protein</fullName>
    </submittedName>
</protein>
<gene>
    <name evidence="1" type="ORF">TAPDE_000569</name>
</gene>
<dbReference type="PANTHER" id="PTHR35895">
    <property type="entry name" value="CHROMOSOME 16, WHOLE GENOME SHOTGUN SEQUENCE"/>
    <property type="match status" value="1"/>
</dbReference>
<evidence type="ECO:0000313" key="2">
    <source>
        <dbReference type="Proteomes" id="UP000013776"/>
    </source>
</evidence>
<dbReference type="OrthoDB" id="10039566at2759"/>
<reference evidence="1 2" key="1">
    <citation type="journal article" date="2013" name="MBio">
        <title>Genome sequencing of the plant pathogen Taphrina deformans, the causal agent of peach leaf curl.</title>
        <authorList>
            <person name="Cisse O.H."/>
            <person name="Almeida J.M.G.C.F."/>
            <person name="Fonseca A."/>
            <person name="Kumar A.A."/>
            <person name="Salojaervi J."/>
            <person name="Overmyer K."/>
            <person name="Hauser P.M."/>
            <person name="Pagni M."/>
        </authorList>
    </citation>
    <scope>NUCLEOTIDE SEQUENCE [LARGE SCALE GENOMIC DNA]</scope>
    <source>
        <strain evidence="2">PYCC 5710 / ATCC 11124 / CBS 356.35 / IMI 108563 / JCM 9778 / NBRC 8474</strain>
    </source>
</reference>
<evidence type="ECO:0000313" key="1">
    <source>
        <dbReference type="EMBL" id="CCG80915.1"/>
    </source>
</evidence>
<name>R4XC51_TAPDE</name>
<dbReference type="EMBL" id="CAHR02000018">
    <property type="protein sequence ID" value="CCG80915.1"/>
    <property type="molecule type" value="Genomic_DNA"/>
</dbReference>
<comment type="caution">
    <text evidence="1">The sequence shown here is derived from an EMBL/GenBank/DDBJ whole genome shotgun (WGS) entry which is preliminary data.</text>
</comment>
<organism evidence="1 2">
    <name type="scientific">Taphrina deformans (strain PYCC 5710 / ATCC 11124 / CBS 356.35 / IMI 108563 / JCM 9778 / NBRC 8474)</name>
    <name type="common">Peach leaf curl fungus</name>
    <name type="synonym">Lalaria deformans</name>
    <dbReference type="NCBI Taxonomy" id="1097556"/>
    <lineage>
        <taxon>Eukaryota</taxon>
        <taxon>Fungi</taxon>
        <taxon>Dikarya</taxon>
        <taxon>Ascomycota</taxon>
        <taxon>Taphrinomycotina</taxon>
        <taxon>Taphrinomycetes</taxon>
        <taxon>Taphrinales</taxon>
        <taxon>Taphrinaceae</taxon>
        <taxon>Taphrina</taxon>
    </lineage>
</organism>
<dbReference type="AlphaFoldDB" id="R4XC51"/>
<dbReference type="Pfam" id="PF12505">
    <property type="entry name" value="DUF3712"/>
    <property type="match status" value="1"/>
</dbReference>
<proteinExistence type="predicted"/>
<dbReference type="InterPro" id="IPR022185">
    <property type="entry name" value="DUF3712"/>
</dbReference>
<dbReference type="PANTHER" id="PTHR35895:SF1">
    <property type="entry name" value="LIPID-BINDING SERUM GLYCOPROTEIN C-TERMINAL DOMAIN-CONTAINING PROTEIN"/>
    <property type="match status" value="1"/>
</dbReference>
<dbReference type="InterPro" id="IPR046368">
    <property type="entry name" value="Tag1"/>
</dbReference>
<sequence>MVAQLLVDASNLTISSIDITECEEATFTMSMRSRITNTGPLAAHIDAMTVSMFAELPSSYTDPSQTSTLGAFAAVRLPALSIDPKGTDCIVTGQHITIKNAAQFDTFNRNLINQSELPVHISGSSTIRVMGLSCAVRYNKTVLLKGMEGLQITVLQTRRQSRNGNVSGIEVDVEVLNRSCVAMDMGRVHVGIHHESVVIAQLQASLRLLPGLNRVTWQGRMNVGGLLKSPKVGSAFLRRDLQGEKVGAVVVGERGEQTRWIDAVVKEMASPITMDSTLRDIYNSAK</sequence>
<dbReference type="VEuPathDB" id="FungiDB:TAPDE_000569"/>
<keyword evidence="2" id="KW-1185">Reference proteome</keyword>
<accession>R4XC51</accession>
<dbReference type="GO" id="GO:0000329">
    <property type="term" value="C:fungal-type vacuole membrane"/>
    <property type="evidence" value="ECO:0007669"/>
    <property type="project" value="InterPro"/>
</dbReference>